<keyword evidence="3" id="KW-1185">Reference proteome</keyword>
<keyword evidence="1" id="KW-0812">Transmembrane</keyword>
<dbReference type="Proteomes" id="UP000019760">
    <property type="component" value="Unassembled WGS sequence"/>
</dbReference>
<feature type="transmembrane region" description="Helical" evidence="1">
    <location>
        <begin position="113"/>
        <end position="134"/>
    </location>
</feature>
<dbReference type="EMBL" id="BAND01000013">
    <property type="protein sequence ID" value="GAJ28055.1"/>
    <property type="molecule type" value="Genomic_DNA"/>
</dbReference>
<name>A0A023D2R8_ACIMT</name>
<feature type="transmembrane region" description="Helical" evidence="1">
    <location>
        <begin position="52"/>
        <end position="75"/>
    </location>
</feature>
<gene>
    <name evidence="2" type="ORF">Amme_013_019</name>
</gene>
<evidence type="ECO:0000313" key="3">
    <source>
        <dbReference type="Proteomes" id="UP000019760"/>
    </source>
</evidence>
<dbReference type="RefSeq" id="WP_042056272.1">
    <property type="nucleotide sequence ID" value="NZ_BAND01000013.1"/>
</dbReference>
<proteinExistence type="predicted"/>
<keyword evidence="1" id="KW-1133">Transmembrane helix</keyword>
<organism evidence="2 3">
    <name type="scientific">Acidomonas methanolica NBRC 104435</name>
    <dbReference type="NCBI Taxonomy" id="1231351"/>
    <lineage>
        <taxon>Bacteria</taxon>
        <taxon>Pseudomonadati</taxon>
        <taxon>Pseudomonadota</taxon>
        <taxon>Alphaproteobacteria</taxon>
        <taxon>Acetobacterales</taxon>
        <taxon>Acetobacteraceae</taxon>
        <taxon>Acidomonas</taxon>
    </lineage>
</organism>
<reference evidence="2 3" key="2">
    <citation type="journal article" date="2014" name="FEMS Microbiol. Lett.">
        <title>Draft genomic DNA sequence of the facultatively methylotrophic bacterium Acidomonas methanolica type strain MB58.</title>
        <authorList>
            <person name="Higashiura N."/>
            <person name="Hadano H."/>
            <person name="Hirakawa H."/>
            <person name="Matsutani M."/>
            <person name="Takabe S."/>
            <person name="Matsushita K."/>
            <person name="Azuma Y."/>
        </authorList>
    </citation>
    <scope>NUCLEOTIDE SEQUENCE [LARGE SCALE GENOMIC DNA]</scope>
    <source>
        <strain evidence="2 3">MB58</strain>
    </source>
</reference>
<evidence type="ECO:0000256" key="1">
    <source>
        <dbReference type="SAM" id="Phobius"/>
    </source>
</evidence>
<accession>A0A023D2R8</accession>
<evidence type="ECO:0000313" key="2">
    <source>
        <dbReference type="EMBL" id="GAJ28055.1"/>
    </source>
</evidence>
<sequence>MEFPPPPAAQRLLTSRDANRADATARQWAILRTGIWSVCYFAFYLAQQIAEILAPLLLVIGLGWAALPTIVRAVTTSAANADPQARDVMSHVVAAIPSQLTVAGHVLTPTGLILDGFLLMGLAALGATLSAISARNM</sequence>
<dbReference type="OrthoDB" id="7282283at2"/>
<comment type="caution">
    <text evidence="2">The sequence shown here is derived from an EMBL/GenBank/DDBJ whole genome shotgun (WGS) entry which is preliminary data.</text>
</comment>
<dbReference type="AlphaFoldDB" id="A0A023D2R8"/>
<protein>
    <submittedName>
        <fullName evidence="2">Uncharacterized protein</fullName>
    </submittedName>
</protein>
<keyword evidence="1" id="KW-0472">Membrane</keyword>
<feature type="transmembrane region" description="Helical" evidence="1">
    <location>
        <begin position="29"/>
        <end position="46"/>
    </location>
</feature>
<reference evidence="3" key="1">
    <citation type="journal article" date="2014" name="FEMS Microbiol. Lett.">
        <title>Draft Genomic DNA Sequence of the Facultatively Methylotrophic Bacterium Acidomonas methanolica type strain MB58.</title>
        <authorList>
            <person name="Higashiura N."/>
            <person name="Hadano H."/>
            <person name="Hirakawa H."/>
            <person name="Matsutani M."/>
            <person name="Takabe S."/>
            <person name="Matsushita K."/>
            <person name="Azuma Y."/>
        </authorList>
    </citation>
    <scope>NUCLEOTIDE SEQUENCE [LARGE SCALE GENOMIC DNA]</scope>
    <source>
        <strain evidence="3">MB58</strain>
    </source>
</reference>